<protein>
    <recommendedName>
        <fullName evidence="4">Lipoprotein</fullName>
    </recommendedName>
</protein>
<dbReference type="AlphaFoldDB" id="A0A0T5VUE8"/>
<evidence type="ECO:0008006" key="4">
    <source>
        <dbReference type="Google" id="ProtNLM"/>
    </source>
</evidence>
<reference evidence="2 3" key="1">
    <citation type="submission" date="2015-11" db="EMBL/GenBank/DDBJ databases">
        <title>Sequence of Pedobacter ginsenosidimutans.</title>
        <authorList>
            <person name="Carson E."/>
            <person name="Keyser V."/>
            <person name="Newman J."/>
            <person name="Miller J."/>
        </authorList>
    </citation>
    <scope>NUCLEOTIDE SEQUENCE [LARGE SCALE GENOMIC DNA]</scope>
    <source>
        <strain evidence="2 3">KACC 14530</strain>
    </source>
</reference>
<dbReference type="Proteomes" id="UP000051950">
    <property type="component" value="Unassembled WGS sequence"/>
</dbReference>
<sequence>MKTSNTLNFFRIMGLLALFAISACKGSGGSKSEDPFAATNFNFYDQDLGKRIETYNKAITPGHNPKRGTPALYIDFSSGINKAFNDPVIKSMMSACFNTVLAQQFEVYKLGSKKISLLNVANTTELGQQVSDPKQYVDIWAPLQATVEKIVAGNNDALLITDFEEWQNNIEVTNTAFLKIPFSQWLAKGNAVHFFIADYKEGKVNKHLYFTIFSCGNPDAGSIISKLESKLSPSTTRFDLSNSAYKLSTVYPSEKSGGIFYDESAKSDKAKNILDLKEGYINGLKNGHNFEFYPLGLDWKNIDQLHITYAGQNQFNDFFRKLLIDLSNGDSYTFGNFSVKVSDVTADFENFAKAEEAKKHQPKLTKGNNGEAKFSDKESDAIALECYNTEGKLKEQWIYKPQAANPINEVFTLNQTLFTNTKALNPKQVELGVSFDPKFSLVNIHNPDGLVKVDILLNAATPNLQGTKMSKFEWINAKSTPNTALSESIKNTLQELKPVDKVVYSYYIKTKQ</sequence>
<name>A0A0T5VUE8_9SPHI</name>
<proteinExistence type="predicted"/>
<keyword evidence="1" id="KW-0732">Signal</keyword>
<comment type="caution">
    <text evidence="2">The sequence shown here is derived from an EMBL/GenBank/DDBJ whole genome shotgun (WGS) entry which is preliminary data.</text>
</comment>
<dbReference type="PROSITE" id="PS51257">
    <property type="entry name" value="PROKAR_LIPOPROTEIN"/>
    <property type="match status" value="1"/>
</dbReference>
<dbReference type="RefSeq" id="WP_057930886.1">
    <property type="nucleotide sequence ID" value="NZ_LMZQ01000002.1"/>
</dbReference>
<accession>A0A0T5VUE8</accession>
<feature type="chain" id="PRO_5006665818" description="Lipoprotein" evidence="1">
    <location>
        <begin position="26"/>
        <end position="512"/>
    </location>
</feature>
<dbReference type="EMBL" id="LMZQ01000002">
    <property type="protein sequence ID" value="KRT17491.1"/>
    <property type="molecule type" value="Genomic_DNA"/>
</dbReference>
<evidence type="ECO:0000256" key="1">
    <source>
        <dbReference type="SAM" id="SignalP"/>
    </source>
</evidence>
<keyword evidence="3" id="KW-1185">Reference proteome</keyword>
<gene>
    <name evidence="2" type="ORF">ASU31_02805</name>
</gene>
<dbReference type="STRING" id="687842.ASU31_02805"/>
<feature type="signal peptide" evidence="1">
    <location>
        <begin position="1"/>
        <end position="25"/>
    </location>
</feature>
<organism evidence="2 3">
    <name type="scientific">Pedobacter ginsenosidimutans</name>
    <dbReference type="NCBI Taxonomy" id="687842"/>
    <lineage>
        <taxon>Bacteria</taxon>
        <taxon>Pseudomonadati</taxon>
        <taxon>Bacteroidota</taxon>
        <taxon>Sphingobacteriia</taxon>
        <taxon>Sphingobacteriales</taxon>
        <taxon>Sphingobacteriaceae</taxon>
        <taxon>Pedobacter</taxon>
    </lineage>
</organism>
<dbReference type="OrthoDB" id="621150at2"/>
<evidence type="ECO:0000313" key="3">
    <source>
        <dbReference type="Proteomes" id="UP000051950"/>
    </source>
</evidence>
<evidence type="ECO:0000313" key="2">
    <source>
        <dbReference type="EMBL" id="KRT17491.1"/>
    </source>
</evidence>